<comment type="caution">
    <text evidence="1">The sequence shown here is derived from an EMBL/GenBank/DDBJ whole genome shotgun (WGS) entry which is preliminary data.</text>
</comment>
<dbReference type="EMBL" id="JAUHTC010000091">
    <property type="protein sequence ID" value="MDN4521341.1"/>
    <property type="molecule type" value="Genomic_DNA"/>
</dbReference>
<accession>A0ABT8HKR5</accession>
<organism evidence="1 2">
    <name type="scientific">Mycolicibacterium austroafricanum</name>
    <name type="common">Mycobacterium austroafricanum</name>
    <dbReference type="NCBI Taxonomy" id="39687"/>
    <lineage>
        <taxon>Bacteria</taxon>
        <taxon>Bacillati</taxon>
        <taxon>Actinomycetota</taxon>
        <taxon>Actinomycetes</taxon>
        <taxon>Mycobacteriales</taxon>
        <taxon>Mycobacteriaceae</taxon>
        <taxon>Mycolicibacterium</taxon>
    </lineage>
</organism>
<evidence type="ECO:0000313" key="2">
    <source>
        <dbReference type="Proteomes" id="UP001172687"/>
    </source>
</evidence>
<evidence type="ECO:0000313" key="1">
    <source>
        <dbReference type="EMBL" id="MDN4521341.1"/>
    </source>
</evidence>
<proteinExistence type="predicted"/>
<sequence length="271" mass="29849">MTPVYCGAGRSTNPRMRDDHLAAQLFRAPYTRRDLIYPNSTVPLSNIDVLVDKIAVACQRPGRKIVFGHSAAARAICRYLRTEPDIDVDDNVFVLTGNQERKYGGASVVGLLPADYGGPGIPADCPFRVFDVARQYAFPEDCPTQRTSKAMANVWAELNPIKFRPAFHSDYANIRINDPANAVHIEGPTNNHHYILAPSAVMPQCIKLWWGPEREALEDAKIRAEVESAFERPYTSIPAAPAKWTTAGAGINAQGLAVRQAPVPVWDPWAA</sequence>
<gene>
    <name evidence="1" type="ORF">QYF68_26485</name>
</gene>
<dbReference type="RefSeq" id="WP_301161737.1">
    <property type="nucleotide sequence ID" value="NZ_JAUHTC010000091.1"/>
</dbReference>
<protein>
    <submittedName>
        <fullName evidence="1">PE-PPE domain-containing protein</fullName>
    </submittedName>
</protein>
<keyword evidence="2" id="KW-1185">Reference proteome</keyword>
<dbReference type="Proteomes" id="UP001172687">
    <property type="component" value="Unassembled WGS sequence"/>
</dbReference>
<name>A0ABT8HKR5_MYCAO</name>
<reference evidence="1" key="1">
    <citation type="submission" date="2023-07" db="EMBL/GenBank/DDBJ databases">
        <title>Degradation of tert-butanol by M. austroafricanum TBA100.</title>
        <authorList>
            <person name="Helbich S."/>
            <person name="Vainshtein Y."/>
        </authorList>
    </citation>
    <scope>NUCLEOTIDE SEQUENCE</scope>
    <source>
        <strain evidence="1">TBA100</strain>
    </source>
</reference>